<keyword evidence="5 11" id="KW-0274">FAD</keyword>
<feature type="domain" description="FAD-binding FR-type" evidence="14">
    <location>
        <begin position="263"/>
        <end position="475"/>
    </location>
</feature>
<dbReference type="PROSITE" id="PS51384">
    <property type="entry name" value="FAD_FR"/>
    <property type="match status" value="1"/>
</dbReference>
<dbReference type="GO" id="GO:0050660">
    <property type="term" value="F:flavin adenine dinucleotide binding"/>
    <property type="evidence" value="ECO:0007669"/>
    <property type="project" value="InterPro"/>
</dbReference>
<dbReference type="CDD" id="cd06199">
    <property type="entry name" value="SiR"/>
    <property type="match status" value="1"/>
</dbReference>
<dbReference type="PANTHER" id="PTHR19384">
    <property type="entry name" value="NITRIC OXIDE SYNTHASE-RELATED"/>
    <property type="match status" value="1"/>
</dbReference>
<comment type="cofactor">
    <cofactor evidence="11 12">
        <name>FMN</name>
        <dbReference type="ChEBI" id="CHEBI:58210"/>
    </cofactor>
    <text evidence="11 12">Binds 1 FMN per subunit.</text>
</comment>
<gene>
    <name evidence="15" type="ORF">FLL45_01725</name>
</gene>
<dbReference type="PIRSF" id="PIRSF000207">
    <property type="entry name" value="SiR-FP_CysJ"/>
    <property type="match status" value="1"/>
</dbReference>
<name>A0A545TJZ9_9GAMM</name>
<feature type="binding site" evidence="12">
    <location>
        <position position="383"/>
    </location>
    <ligand>
        <name>FAD</name>
        <dbReference type="ChEBI" id="CHEBI:57692"/>
    </ligand>
</feature>
<dbReference type="OrthoDB" id="9816402at2"/>
<dbReference type="GO" id="GO:0010181">
    <property type="term" value="F:FMN binding"/>
    <property type="evidence" value="ECO:0007669"/>
    <property type="project" value="InterPro"/>
</dbReference>
<evidence type="ECO:0000256" key="11">
    <source>
        <dbReference type="PIRNR" id="PIRNR000207"/>
    </source>
</evidence>
<dbReference type="PRINTS" id="PR00371">
    <property type="entry name" value="FPNCR"/>
</dbReference>
<dbReference type="GO" id="GO:0004783">
    <property type="term" value="F:sulfite reductase (NADPH) activity"/>
    <property type="evidence" value="ECO:0007669"/>
    <property type="project" value="UniProtKB-EC"/>
</dbReference>
<dbReference type="InterPro" id="IPR017938">
    <property type="entry name" value="Riboflavin_synthase-like_b-brl"/>
</dbReference>
<comment type="caution">
    <text evidence="15">The sequence shown here is derived from an EMBL/GenBank/DDBJ whole genome shotgun (WGS) entry which is preliminary data.</text>
</comment>
<keyword evidence="16" id="KW-1185">Reference proteome</keyword>
<dbReference type="PRINTS" id="PR00369">
    <property type="entry name" value="FLAVODOXIN"/>
</dbReference>
<keyword evidence="3 11" id="KW-0285">Flavoprotein</keyword>
<evidence type="ECO:0000256" key="9">
    <source>
        <dbReference type="ARBA" id="ARBA00023192"/>
    </source>
</evidence>
<feature type="binding site" evidence="12">
    <location>
        <begin position="162"/>
        <end position="171"/>
    </location>
    <ligand>
        <name>FMN</name>
        <dbReference type="ChEBI" id="CHEBI:58210"/>
    </ligand>
</feature>
<dbReference type="PANTHER" id="PTHR19384:SF128">
    <property type="entry name" value="NADPH OXIDOREDUCTASE A"/>
    <property type="match status" value="1"/>
</dbReference>
<dbReference type="InterPro" id="IPR001094">
    <property type="entry name" value="Flavdoxin-like"/>
</dbReference>
<comment type="catalytic activity">
    <reaction evidence="10 11">
        <text>hydrogen sulfide + 3 NADP(+) + 3 H2O = sulfite + 3 NADPH + 4 H(+)</text>
        <dbReference type="Rhea" id="RHEA:13801"/>
        <dbReference type="ChEBI" id="CHEBI:15377"/>
        <dbReference type="ChEBI" id="CHEBI:15378"/>
        <dbReference type="ChEBI" id="CHEBI:17359"/>
        <dbReference type="ChEBI" id="CHEBI:29919"/>
        <dbReference type="ChEBI" id="CHEBI:57783"/>
        <dbReference type="ChEBI" id="CHEBI:58349"/>
        <dbReference type="EC" id="1.8.1.2"/>
    </reaction>
</comment>
<dbReference type="InterPro" id="IPR029039">
    <property type="entry name" value="Flavoprotein-like_sf"/>
</dbReference>
<dbReference type="InterPro" id="IPR017927">
    <property type="entry name" value="FAD-bd_FR_type"/>
</dbReference>
<comment type="pathway">
    <text evidence="11">Sulfur metabolism; hydrogen sulfide biosynthesis; hydrogen sulfide from sulfite (NADPH route): step 1/1.</text>
</comment>
<feature type="binding site" evidence="12">
    <location>
        <begin position="413"/>
        <end position="416"/>
    </location>
    <ligand>
        <name>FAD</name>
        <dbReference type="ChEBI" id="CHEBI:57692"/>
    </ligand>
</feature>
<feature type="binding site" evidence="12">
    <location>
        <begin position="545"/>
        <end position="546"/>
    </location>
    <ligand>
        <name>NADP(+)</name>
        <dbReference type="ChEBI" id="CHEBI:58349"/>
    </ligand>
</feature>
<feature type="binding site" evidence="12">
    <location>
        <position position="351"/>
    </location>
    <ligand>
        <name>FAD</name>
        <dbReference type="ChEBI" id="CHEBI:57692"/>
    </ligand>
</feature>
<keyword evidence="8 11" id="KW-0560">Oxidoreductase</keyword>
<dbReference type="GO" id="GO:0019344">
    <property type="term" value="P:cysteine biosynthetic process"/>
    <property type="evidence" value="ECO:0007669"/>
    <property type="project" value="UniProtKB-KW"/>
</dbReference>
<keyword evidence="4 11" id="KW-0288">FMN</keyword>
<evidence type="ECO:0000256" key="3">
    <source>
        <dbReference type="ARBA" id="ARBA00022630"/>
    </source>
</evidence>
<dbReference type="GO" id="GO:0070814">
    <property type="term" value="P:hydrogen sulfide biosynthetic process"/>
    <property type="evidence" value="ECO:0007669"/>
    <property type="project" value="UniProtKB-UniPathway"/>
</dbReference>
<evidence type="ECO:0000256" key="12">
    <source>
        <dbReference type="PIRSR" id="PIRSR000207-1"/>
    </source>
</evidence>
<dbReference type="InterPro" id="IPR039261">
    <property type="entry name" value="FNR_nucleotide-bd"/>
</dbReference>
<evidence type="ECO:0000256" key="4">
    <source>
        <dbReference type="ARBA" id="ARBA00022643"/>
    </source>
</evidence>
<dbReference type="Gene3D" id="2.40.30.10">
    <property type="entry name" value="Translation factors"/>
    <property type="match status" value="1"/>
</dbReference>
<evidence type="ECO:0000313" key="15">
    <source>
        <dbReference type="EMBL" id="TQV77553.1"/>
    </source>
</evidence>
<evidence type="ECO:0000256" key="2">
    <source>
        <dbReference type="ARBA" id="ARBA00022605"/>
    </source>
</evidence>
<dbReference type="PROSITE" id="PS50902">
    <property type="entry name" value="FLAVODOXIN_LIKE"/>
    <property type="match status" value="1"/>
</dbReference>
<keyword evidence="6 11" id="KW-0521">NADP</keyword>
<feature type="binding site" evidence="12">
    <location>
        <position position="588"/>
    </location>
    <ligand>
        <name>NADP(+)</name>
        <dbReference type="ChEBI" id="CHEBI:58349"/>
    </ligand>
</feature>
<comment type="subunit">
    <text evidence="11">Alpha(8)-beta(8). The alpha component is a flavoprotein, the beta component is a hemoprotein.</text>
</comment>
<dbReference type="InterPro" id="IPR003097">
    <property type="entry name" value="CysJ-like_FAD-binding"/>
</dbReference>
<feature type="binding site" evidence="12">
    <location>
        <begin position="446"/>
        <end position="449"/>
    </location>
    <ligand>
        <name>FAD</name>
        <dbReference type="ChEBI" id="CHEBI:57692"/>
    </ligand>
</feature>
<dbReference type="InterPro" id="IPR023173">
    <property type="entry name" value="NADPH_Cyt_P450_Rdtase_alpha"/>
</dbReference>
<dbReference type="FunFam" id="3.40.50.80:FF:000001">
    <property type="entry name" value="NADPH--cytochrome P450 reductase 1"/>
    <property type="match status" value="1"/>
</dbReference>
<evidence type="ECO:0000256" key="10">
    <source>
        <dbReference type="ARBA" id="ARBA00052219"/>
    </source>
</evidence>
<evidence type="ECO:0000256" key="7">
    <source>
        <dbReference type="ARBA" id="ARBA00022982"/>
    </source>
</evidence>
<dbReference type="UniPathway" id="UPA00140">
    <property type="reaction ID" value="UER00207"/>
</dbReference>
<keyword evidence="9 11" id="KW-0198">Cysteine biosynthesis</keyword>
<dbReference type="InterPro" id="IPR001433">
    <property type="entry name" value="OxRdtase_FAD/NAD-bd"/>
</dbReference>
<dbReference type="Pfam" id="PF00175">
    <property type="entry name" value="NAD_binding_1"/>
    <property type="match status" value="1"/>
</dbReference>
<dbReference type="InterPro" id="IPR008254">
    <property type="entry name" value="Flavodoxin/NO_synth"/>
</dbReference>
<dbReference type="Gene3D" id="1.20.990.10">
    <property type="entry name" value="NADPH-cytochrome p450 Reductase, Chain A, domain 3"/>
    <property type="match status" value="1"/>
</dbReference>
<dbReference type="SUPFAM" id="SSF52218">
    <property type="entry name" value="Flavoproteins"/>
    <property type="match status" value="1"/>
</dbReference>
<evidence type="ECO:0000256" key="6">
    <source>
        <dbReference type="ARBA" id="ARBA00022857"/>
    </source>
</evidence>
<dbReference type="SUPFAM" id="SSF52343">
    <property type="entry name" value="Ferredoxin reductase-like, C-terminal NADP-linked domain"/>
    <property type="match status" value="1"/>
</dbReference>
<sequence>MPLGGELLSQLQQFEAKELYWLSGYASGLADAKGESAAQQAENNVSSPVTAQPMPAQRRVIKKKVVKPVALSTQVLYASQSGNSQKVAESLHQSLGQKGLKANLASVADFKPAKLKDQQVILMVAATHGEGEPPDDAIDFHEVVLGKRAPKLTGSKHAVLSLGDSSYEFFCQTGKDFDKAFSQAGSQALLAREDLDVDFEAQADAWILKVVEKVSALASQGETVEVEELVDVEVNDTYVDGDVQVTDESTQANSVPEVVYDKDNPFTATILGNQKITGRGSSKHINHIEISLEGSGITYQPGDSLGIWPKNNAASVEMILKLAELTGEEELEYKGKTASIRKLLSERLEITLLNKGFIQSYAEIVANHSLKTIAEENFAEFAANNQVIDVLNIAPTKLTAEQLVNLLKPIKPRMYSIASSLSATPDEVHLTVGLKVAENQNGERFGAASHFLIDSLKEDDQVLVFVEANRHFKLPDDQRPVIMIGPGTGIAPFRSFLQERQESEADSDSWLFFGNPHFNTDFLYQTELQDFLKDKTLSKLDVAFSRDQHEKIYVQDRLRENAEELWKWIDQDGAAIYVCGDMSRMAKDVEAELLKTFIEQGSLNQDQAKDYLKSLKKTNRYQRDVY</sequence>
<evidence type="ECO:0000256" key="8">
    <source>
        <dbReference type="ARBA" id="ARBA00023002"/>
    </source>
</evidence>
<dbReference type="EC" id="1.8.1.2" evidence="11"/>
<dbReference type="Pfam" id="PF00258">
    <property type="entry name" value="Flavodoxin_1"/>
    <property type="match status" value="1"/>
</dbReference>
<evidence type="ECO:0000259" key="14">
    <source>
        <dbReference type="PROSITE" id="PS51384"/>
    </source>
</evidence>
<keyword evidence="1 11" id="KW-0813">Transport</keyword>
<dbReference type="Gene3D" id="3.40.50.360">
    <property type="match status" value="1"/>
</dbReference>
<evidence type="ECO:0000256" key="1">
    <source>
        <dbReference type="ARBA" id="ARBA00022448"/>
    </source>
</evidence>
<evidence type="ECO:0000313" key="16">
    <source>
        <dbReference type="Proteomes" id="UP000317839"/>
    </source>
</evidence>
<dbReference type="Proteomes" id="UP000317839">
    <property type="component" value="Unassembled WGS sequence"/>
</dbReference>
<dbReference type="NCBIfam" id="TIGR01931">
    <property type="entry name" value="cysJ"/>
    <property type="match status" value="1"/>
</dbReference>
<dbReference type="Gene3D" id="3.40.50.80">
    <property type="entry name" value="Nucleotide-binding domain of ferredoxin-NADP reductase (FNR) module"/>
    <property type="match status" value="1"/>
</dbReference>
<comment type="function">
    <text evidence="11">Component of the sulfite reductase complex that catalyzes the 6-electron reduction of sulfite to sulfide. This is one of several activities required for the biosynthesis of L-cysteine from sulfate. The flavoprotein component catalyzes the electron flow from NADPH -&gt; FAD -&gt; FMN to the hemoprotein component.</text>
</comment>
<evidence type="ECO:0000256" key="5">
    <source>
        <dbReference type="ARBA" id="ARBA00022827"/>
    </source>
</evidence>
<keyword evidence="7 11" id="KW-0249">Electron transport</keyword>
<dbReference type="InterPro" id="IPR001709">
    <property type="entry name" value="Flavoprot_Pyr_Nucl_cyt_Rdtase"/>
</dbReference>
<reference evidence="15 16" key="1">
    <citation type="submission" date="2019-06" db="EMBL/GenBank/DDBJ databases">
        <title>Draft genome of Aliikangiella marina GYP-15.</title>
        <authorList>
            <person name="Wang G."/>
        </authorList>
    </citation>
    <scope>NUCLEOTIDE SEQUENCE [LARGE SCALE GENOMIC DNA]</scope>
    <source>
        <strain evidence="15 16">GYP-15</strain>
    </source>
</reference>
<evidence type="ECO:0000259" key="13">
    <source>
        <dbReference type="PROSITE" id="PS50902"/>
    </source>
</evidence>
<dbReference type="InterPro" id="IPR010199">
    <property type="entry name" value="CysJ"/>
</dbReference>
<accession>A0A545TJZ9</accession>
<dbReference type="Pfam" id="PF00667">
    <property type="entry name" value="FAD_binding_1"/>
    <property type="match status" value="1"/>
</dbReference>
<keyword evidence="2 11" id="KW-0028">Amino-acid biosynthesis</keyword>
<organism evidence="15 16">
    <name type="scientific">Aliikangiella marina</name>
    <dbReference type="NCBI Taxonomy" id="1712262"/>
    <lineage>
        <taxon>Bacteria</taxon>
        <taxon>Pseudomonadati</taxon>
        <taxon>Pseudomonadota</taxon>
        <taxon>Gammaproteobacteria</taxon>
        <taxon>Oceanospirillales</taxon>
        <taxon>Pleioneaceae</taxon>
        <taxon>Aliikangiella</taxon>
    </lineage>
</organism>
<dbReference type="SUPFAM" id="SSF63380">
    <property type="entry name" value="Riboflavin synthase domain-like"/>
    <property type="match status" value="1"/>
</dbReference>
<feature type="binding site" evidence="12">
    <location>
        <begin position="431"/>
        <end position="433"/>
    </location>
    <ligand>
        <name>FAD</name>
        <dbReference type="ChEBI" id="CHEBI:57692"/>
    </ligand>
</feature>
<feature type="binding site" evidence="12">
    <location>
        <position position="626"/>
    </location>
    <ligand>
        <name>FAD</name>
        <dbReference type="ChEBI" id="CHEBI:57692"/>
    </ligand>
</feature>
<comment type="cofactor">
    <cofactor evidence="11 12">
        <name>FAD</name>
        <dbReference type="ChEBI" id="CHEBI:57692"/>
    </cofactor>
    <text evidence="11 12">Binds 1 FAD per subunit.</text>
</comment>
<dbReference type="EMBL" id="VIKR01000001">
    <property type="protein sequence ID" value="TQV77553.1"/>
    <property type="molecule type" value="Genomic_DNA"/>
</dbReference>
<protein>
    <recommendedName>
        <fullName evidence="11">Sulfite reductase [NADPH] flavoprotein alpha-component</fullName>
        <shortName evidence="11">SiR-FP</shortName>
        <ecNumber evidence="11">1.8.1.2</ecNumber>
    </recommendedName>
</protein>
<dbReference type="AlphaFoldDB" id="A0A545TJZ9"/>
<feature type="binding site" evidence="12">
    <location>
        <begin position="551"/>
        <end position="555"/>
    </location>
    <ligand>
        <name>NADP(+)</name>
        <dbReference type="ChEBI" id="CHEBI:58349"/>
    </ligand>
</feature>
<feature type="domain" description="Flavodoxin-like" evidence="13">
    <location>
        <begin position="73"/>
        <end position="211"/>
    </location>
</feature>
<dbReference type="GO" id="GO:0005829">
    <property type="term" value="C:cytosol"/>
    <property type="evidence" value="ECO:0007669"/>
    <property type="project" value="TreeGrafter"/>
</dbReference>
<proteinExistence type="predicted"/>